<dbReference type="CDD" id="cd13143">
    <property type="entry name" value="MATE_MepA_like"/>
    <property type="match status" value="1"/>
</dbReference>
<keyword evidence="8 10" id="KW-0472">Membrane</keyword>
<keyword evidence="5" id="KW-1003">Cell membrane</keyword>
<keyword evidence="7 10" id="KW-1133">Transmembrane helix</keyword>
<dbReference type="InterPro" id="IPR045070">
    <property type="entry name" value="MATE_MepA-like"/>
</dbReference>
<feature type="transmembrane region" description="Helical" evidence="10">
    <location>
        <begin position="199"/>
        <end position="217"/>
    </location>
</feature>
<proteinExistence type="inferred from homology"/>
<feature type="transmembrane region" description="Helical" evidence="10">
    <location>
        <begin position="172"/>
        <end position="193"/>
    </location>
</feature>
<gene>
    <name evidence="11" type="ORF">BHV66_06470</name>
</gene>
<dbReference type="STRING" id="28117.BHV66_06470"/>
<dbReference type="PANTHER" id="PTHR43823">
    <property type="entry name" value="SPORULATION PROTEIN YKVU"/>
    <property type="match status" value="1"/>
</dbReference>
<evidence type="ECO:0000256" key="9">
    <source>
        <dbReference type="ARBA" id="ARBA00023251"/>
    </source>
</evidence>
<feature type="transmembrane region" description="Helical" evidence="10">
    <location>
        <begin position="237"/>
        <end position="262"/>
    </location>
</feature>
<evidence type="ECO:0000256" key="7">
    <source>
        <dbReference type="ARBA" id="ARBA00022989"/>
    </source>
</evidence>
<sequence length="461" mass="49605">MKQAVTPLRLGSDRISSLLVRYAIPSIIAMTSSSLYNIVDSIFIGHGVGPIAISGVALSMPLMNIASAFGSLIGIGAAALTSIRLGQGRREAAEGVLGNVVLLNFLVAALFTAVGLLLLDPILCFFGASDATIGYARDFMQIILGGTIVTHMYLSLNEVIRASGYPRRAMTIMLTAVVLNCLLNPLFIFGFGWGIRGSAAATVLAQAAALSVSLIHFSSRGSFIRFERGIFRLQASVVGKIFSIGMASFLLHLCASAVVIVVNKSLREYGGDVAIGAYGIIYRVAMLFLMIVSGLNQGMQPIVGYNYGARRYDRVLKVLRQTVVCAVCVTTTGFLLGQLFPRQVAMLFVDAADGAAAERMISTAAEGLRIVLCVFPIVGFQIVTSNFFQYIGKPHKAIFLSLTRQMLFLIPLLLVLPPHFGTLGVWMSMPIADGTASLLAAVLLFYQVRKFRHRPHAERSI</sequence>
<feature type="transmembrane region" description="Helical" evidence="10">
    <location>
        <begin position="423"/>
        <end position="446"/>
    </location>
</feature>
<comment type="caution">
    <text evidence="11">The sequence shown here is derived from an EMBL/GenBank/DDBJ whole genome shotgun (WGS) entry which is preliminary data.</text>
</comment>
<evidence type="ECO:0000313" key="12">
    <source>
        <dbReference type="Proteomes" id="UP000187417"/>
    </source>
</evidence>
<dbReference type="GO" id="GO:0015297">
    <property type="term" value="F:antiporter activity"/>
    <property type="evidence" value="ECO:0007669"/>
    <property type="project" value="InterPro"/>
</dbReference>
<evidence type="ECO:0000256" key="3">
    <source>
        <dbReference type="ARBA" id="ARBA00022106"/>
    </source>
</evidence>
<evidence type="ECO:0000256" key="8">
    <source>
        <dbReference type="ARBA" id="ARBA00023136"/>
    </source>
</evidence>
<dbReference type="AlphaFoldDB" id="A0A1Q6F5G4"/>
<dbReference type="EMBL" id="MNQH01000030">
    <property type="protein sequence ID" value="OKY94087.1"/>
    <property type="molecule type" value="Genomic_DNA"/>
</dbReference>
<dbReference type="PANTHER" id="PTHR43823:SF3">
    <property type="entry name" value="MULTIDRUG EXPORT PROTEIN MEPA"/>
    <property type="match status" value="1"/>
</dbReference>
<dbReference type="GO" id="GO:0042910">
    <property type="term" value="F:xenobiotic transmembrane transporter activity"/>
    <property type="evidence" value="ECO:0007669"/>
    <property type="project" value="InterPro"/>
</dbReference>
<evidence type="ECO:0000256" key="6">
    <source>
        <dbReference type="ARBA" id="ARBA00022692"/>
    </source>
</evidence>
<dbReference type="PIRSF" id="PIRSF006603">
    <property type="entry name" value="DinF"/>
    <property type="match status" value="1"/>
</dbReference>
<comment type="subcellular location">
    <subcellularLocation>
        <location evidence="1">Cell membrane</location>
        <topology evidence="1">Multi-pass membrane protein</topology>
    </subcellularLocation>
</comment>
<feature type="transmembrane region" description="Helical" evidence="10">
    <location>
        <begin position="274"/>
        <end position="297"/>
    </location>
</feature>
<evidence type="ECO:0000313" key="11">
    <source>
        <dbReference type="EMBL" id="OKY94087.1"/>
    </source>
</evidence>
<reference evidence="11 12" key="1">
    <citation type="journal article" date="2016" name="Nat. Biotechnol.">
        <title>Measurement of bacterial replication rates in microbial communities.</title>
        <authorList>
            <person name="Brown C.T."/>
            <person name="Olm M.R."/>
            <person name="Thomas B.C."/>
            <person name="Banfield J.F."/>
        </authorList>
    </citation>
    <scope>NUCLEOTIDE SEQUENCE [LARGE SCALE GENOMIC DNA]</scope>
    <source>
        <strain evidence="11">CAG:67_53_122</strain>
    </source>
</reference>
<feature type="transmembrane region" description="Helical" evidence="10">
    <location>
        <begin position="368"/>
        <end position="388"/>
    </location>
</feature>
<organism evidence="11 12">
    <name type="scientific">Alistipes putredinis</name>
    <dbReference type="NCBI Taxonomy" id="28117"/>
    <lineage>
        <taxon>Bacteria</taxon>
        <taxon>Pseudomonadati</taxon>
        <taxon>Bacteroidota</taxon>
        <taxon>Bacteroidia</taxon>
        <taxon>Bacteroidales</taxon>
        <taxon>Rikenellaceae</taxon>
        <taxon>Alistipes</taxon>
    </lineage>
</organism>
<evidence type="ECO:0000256" key="1">
    <source>
        <dbReference type="ARBA" id="ARBA00004651"/>
    </source>
</evidence>
<dbReference type="GO" id="GO:0046677">
    <property type="term" value="P:response to antibiotic"/>
    <property type="evidence" value="ECO:0007669"/>
    <property type="project" value="UniProtKB-KW"/>
</dbReference>
<keyword evidence="4" id="KW-0813">Transport</keyword>
<dbReference type="InterPro" id="IPR048279">
    <property type="entry name" value="MdtK-like"/>
</dbReference>
<name>A0A1Q6F5G4_9BACT</name>
<feature type="transmembrane region" description="Helical" evidence="10">
    <location>
        <begin position="139"/>
        <end position="160"/>
    </location>
</feature>
<evidence type="ECO:0000256" key="2">
    <source>
        <dbReference type="ARBA" id="ARBA00008417"/>
    </source>
</evidence>
<feature type="transmembrane region" description="Helical" evidence="10">
    <location>
        <begin position="51"/>
        <end position="75"/>
    </location>
</feature>
<dbReference type="GO" id="GO:0005886">
    <property type="term" value="C:plasma membrane"/>
    <property type="evidence" value="ECO:0007669"/>
    <property type="project" value="UniProtKB-SubCell"/>
</dbReference>
<accession>A0A1Q6F5G4</accession>
<evidence type="ECO:0000256" key="4">
    <source>
        <dbReference type="ARBA" id="ARBA00022448"/>
    </source>
</evidence>
<keyword evidence="6 10" id="KW-0812">Transmembrane</keyword>
<dbReference type="Pfam" id="PF01554">
    <property type="entry name" value="MatE"/>
    <property type="match status" value="2"/>
</dbReference>
<feature type="transmembrane region" description="Helical" evidence="10">
    <location>
        <begin position="318"/>
        <end position="340"/>
    </location>
</feature>
<feature type="transmembrane region" description="Helical" evidence="10">
    <location>
        <begin position="397"/>
        <end position="417"/>
    </location>
</feature>
<dbReference type="NCBIfam" id="TIGR00797">
    <property type="entry name" value="matE"/>
    <property type="match status" value="1"/>
</dbReference>
<keyword evidence="9" id="KW-0046">Antibiotic resistance</keyword>
<evidence type="ECO:0000256" key="5">
    <source>
        <dbReference type="ARBA" id="ARBA00022475"/>
    </source>
</evidence>
<protein>
    <recommendedName>
        <fullName evidence="3">Multidrug export protein MepA</fullName>
    </recommendedName>
</protein>
<dbReference type="RefSeq" id="WP_278339323.1">
    <property type="nucleotide sequence ID" value="NZ_BAAFLA010000006.1"/>
</dbReference>
<dbReference type="Proteomes" id="UP000187417">
    <property type="component" value="Unassembled WGS sequence"/>
</dbReference>
<comment type="similarity">
    <text evidence="2">Belongs to the multi antimicrobial extrusion (MATE) (TC 2.A.66.1) family. MepA subfamily.</text>
</comment>
<evidence type="ECO:0000256" key="10">
    <source>
        <dbReference type="SAM" id="Phobius"/>
    </source>
</evidence>
<dbReference type="InterPro" id="IPR051327">
    <property type="entry name" value="MATE_MepA_subfamily"/>
</dbReference>
<feature type="transmembrane region" description="Helical" evidence="10">
    <location>
        <begin position="96"/>
        <end position="119"/>
    </location>
</feature>
<dbReference type="InterPro" id="IPR002528">
    <property type="entry name" value="MATE_fam"/>
</dbReference>